<feature type="transmembrane region" description="Helical" evidence="7">
    <location>
        <begin position="73"/>
        <end position="96"/>
    </location>
</feature>
<dbReference type="SUPFAM" id="SSF57997">
    <property type="entry name" value="Tropomyosin"/>
    <property type="match status" value="1"/>
</dbReference>
<dbReference type="SMART" id="SM01077">
    <property type="entry name" value="Cg6151-P"/>
    <property type="match status" value="1"/>
</dbReference>
<dbReference type="PANTHER" id="PTHR13314">
    <property type="entry name" value="CALCIUM CHANNEL FLOWER HOMOLOG"/>
    <property type="match status" value="1"/>
</dbReference>
<evidence type="ECO:0000256" key="1">
    <source>
        <dbReference type="ARBA" id="ARBA00004127"/>
    </source>
</evidence>
<comment type="subcellular location">
    <subcellularLocation>
        <location evidence="1">Endomembrane system</location>
        <topology evidence="1">Multi-pass membrane protein</topology>
    </subcellularLocation>
</comment>
<dbReference type="GO" id="GO:0012505">
    <property type="term" value="C:endomembrane system"/>
    <property type="evidence" value="ECO:0007669"/>
    <property type="project" value="UniProtKB-SubCell"/>
</dbReference>
<keyword evidence="6" id="KW-0175">Coiled coil</keyword>
<proteinExistence type="inferred from homology"/>
<evidence type="ECO:0000256" key="3">
    <source>
        <dbReference type="ARBA" id="ARBA00022692"/>
    </source>
</evidence>
<keyword evidence="3 7" id="KW-0812">Transmembrane</keyword>
<reference evidence="8" key="1">
    <citation type="submission" date="2021-01" db="EMBL/GenBank/DDBJ databases">
        <title>Metabolic potential, ecology and presence of endohyphal bacteria is reflected in genomic diversity of Mucoromycotina.</title>
        <authorList>
            <person name="Muszewska A."/>
            <person name="Okrasinska A."/>
            <person name="Steczkiewicz K."/>
            <person name="Drgas O."/>
            <person name="Orlowska M."/>
            <person name="Perlinska-Lenart U."/>
            <person name="Aleksandrzak-Piekarczyk T."/>
            <person name="Szatraj K."/>
            <person name="Zielenkiewicz U."/>
            <person name="Pilsyk S."/>
            <person name="Malc E."/>
            <person name="Mieczkowski P."/>
            <person name="Kruszewska J.S."/>
            <person name="Biernat P."/>
            <person name="Pawlowska J."/>
        </authorList>
    </citation>
    <scope>NUCLEOTIDE SEQUENCE</scope>
    <source>
        <strain evidence="8">WA0000018081</strain>
    </source>
</reference>
<feature type="transmembrane region" description="Helical" evidence="7">
    <location>
        <begin position="102"/>
        <end position="124"/>
    </location>
</feature>
<dbReference type="GO" id="GO:0016020">
    <property type="term" value="C:membrane"/>
    <property type="evidence" value="ECO:0007669"/>
    <property type="project" value="InterPro"/>
</dbReference>
<comment type="caution">
    <text evidence="8">The sequence shown here is derived from an EMBL/GenBank/DDBJ whole genome shotgun (WGS) entry which is preliminary data.</text>
</comment>
<feature type="transmembrane region" description="Helical" evidence="7">
    <location>
        <begin position="39"/>
        <end position="61"/>
    </location>
</feature>
<evidence type="ECO:0000256" key="5">
    <source>
        <dbReference type="ARBA" id="ARBA00023136"/>
    </source>
</evidence>
<keyword evidence="5 7" id="KW-0472">Membrane</keyword>
<feature type="coiled-coil region" evidence="6">
    <location>
        <begin position="145"/>
        <end position="233"/>
    </location>
</feature>
<feature type="transmembrane region" description="Helical" evidence="7">
    <location>
        <begin position="12"/>
        <end position="33"/>
    </location>
</feature>
<sequence length="237" mass="26274">MGFFDEIKSKNCSLYGQWLGIISIILLIALGIVGFTGHIIFSIVGWVIAFLLVLVEIPLCLKVCPTSPKLDSFIAYFENCYFRAILYLVFAVVMFLSNLVSVGPLIACGVSLLLASICYGIAAFTGQAYASSKILGGTGVDNVKLAALRAETDNANARSDEYTATLKQLETDHIQKDHELHSLQSKDADLRVEELEKNATKLEQELEAAEKRNEELKELYKSAKEEMDELERQLEVV</sequence>
<keyword evidence="9" id="KW-1185">Reference proteome</keyword>
<evidence type="ECO:0000313" key="8">
    <source>
        <dbReference type="EMBL" id="KAG2235594.1"/>
    </source>
</evidence>
<protein>
    <recommendedName>
        <fullName evidence="10">Golgi apparatus membrane protein TVP18</fullName>
    </recommendedName>
</protein>
<gene>
    <name evidence="8" type="ORF">INT48_002368</name>
</gene>
<dbReference type="GO" id="GO:0016192">
    <property type="term" value="P:vesicle-mediated transport"/>
    <property type="evidence" value="ECO:0007669"/>
    <property type="project" value="TreeGrafter"/>
</dbReference>
<dbReference type="AlphaFoldDB" id="A0A8H7SU36"/>
<evidence type="ECO:0000256" key="4">
    <source>
        <dbReference type="ARBA" id="ARBA00022989"/>
    </source>
</evidence>
<evidence type="ECO:0000256" key="6">
    <source>
        <dbReference type="SAM" id="Coils"/>
    </source>
</evidence>
<dbReference type="PANTHER" id="PTHR13314:SF2">
    <property type="entry name" value="CALCIUM CHANNEL FLOWER HOMOLOG"/>
    <property type="match status" value="1"/>
</dbReference>
<comment type="similarity">
    <text evidence="2">Belongs to the TVP18 family.</text>
</comment>
<evidence type="ECO:0000313" key="9">
    <source>
        <dbReference type="Proteomes" id="UP000613177"/>
    </source>
</evidence>
<evidence type="ECO:0008006" key="10">
    <source>
        <dbReference type="Google" id="ProtNLM"/>
    </source>
</evidence>
<dbReference type="Proteomes" id="UP000613177">
    <property type="component" value="Unassembled WGS sequence"/>
</dbReference>
<evidence type="ECO:0000256" key="7">
    <source>
        <dbReference type="SAM" id="Phobius"/>
    </source>
</evidence>
<evidence type="ECO:0000256" key="2">
    <source>
        <dbReference type="ARBA" id="ARBA00005738"/>
    </source>
</evidence>
<name>A0A8H7SU36_9FUNG</name>
<accession>A0A8H7SU36</accession>
<dbReference type="EMBL" id="JAEPRE010000030">
    <property type="protein sequence ID" value="KAG2235594.1"/>
    <property type="molecule type" value="Genomic_DNA"/>
</dbReference>
<keyword evidence="4 7" id="KW-1133">Transmembrane helix</keyword>
<dbReference type="Pfam" id="PF10233">
    <property type="entry name" value="Cg6151-P"/>
    <property type="match status" value="1"/>
</dbReference>
<dbReference type="InterPro" id="IPR019365">
    <property type="entry name" value="TVP18/Ca-channel_flower"/>
</dbReference>
<organism evidence="8 9">
    <name type="scientific">Thamnidium elegans</name>
    <dbReference type="NCBI Taxonomy" id="101142"/>
    <lineage>
        <taxon>Eukaryota</taxon>
        <taxon>Fungi</taxon>
        <taxon>Fungi incertae sedis</taxon>
        <taxon>Mucoromycota</taxon>
        <taxon>Mucoromycotina</taxon>
        <taxon>Mucoromycetes</taxon>
        <taxon>Mucorales</taxon>
        <taxon>Mucorineae</taxon>
        <taxon>Mucoraceae</taxon>
        <taxon>Thamnidium</taxon>
    </lineage>
</organism>